<feature type="disulfide bond" evidence="12">
    <location>
        <begin position="894"/>
        <end position="911"/>
    </location>
</feature>
<dbReference type="GO" id="GO:0060070">
    <property type="term" value="P:canonical Wnt signaling pathway"/>
    <property type="evidence" value="ECO:0007669"/>
    <property type="project" value="TreeGrafter"/>
</dbReference>
<evidence type="ECO:0000256" key="5">
    <source>
        <dbReference type="ARBA" id="ARBA00022729"/>
    </source>
</evidence>
<dbReference type="PROSITE" id="PS51220">
    <property type="entry name" value="NIDO"/>
    <property type="match status" value="1"/>
</dbReference>
<evidence type="ECO:0000256" key="4">
    <source>
        <dbReference type="ARBA" id="ARBA00022536"/>
    </source>
</evidence>
<evidence type="ECO:0000313" key="18">
    <source>
        <dbReference type="EMBL" id="CAH0560102.1"/>
    </source>
</evidence>
<evidence type="ECO:0000256" key="6">
    <source>
        <dbReference type="ARBA" id="ARBA00022737"/>
    </source>
</evidence>
<dbReference type="InterPro" id="IPR000742">
    <property type="entry name" value="EGF"/>
</dbReference>
<feature type="chain" id="PRO_5040253529" description="Nidogen" evidence="14">
    <location>
        <begin position="20"/>
        <end position="1328"/>
    </location>
</feature>
<dbReference type="Pfam" id="PF07474">
    <property type="entry name" value="G2F"/>
    <property type="match status" value="1"/>
</dbReference>
<dbReference type="Proteomes" id="UP001154078">
    <property type="component" value="Chromosome 7"/>
</dbReference>
<evidence type="ECO:0000259" key="17">
    <source>
        <dbReference type="PROSITE" id="PS51220"/>
    </source>
</evidence>
<dbReference type="Pfam" id="PF06119">
    <property type="entry name" value="NIDO"/>
    <property type="match status" value="1"/>
</dbReference>
<protein>
    <recommendedName>
        <fullName evidence="20">Nidogen</fullName>
    </recommendedName>
</protein>
<feature type="domain" description="EGF-like" evidence="15">
    <location>
        <begin position="572"/>
        <end position="612"/>
    </location>
</feature>
<feature type="domain" description="EGF-like" evidence="15">
    <location>
        <begin position="885"/>
        <end position="926"/>
    </location>
</feature>
<dbReference type="PROSITE" id="PS00010">
    <property type="entry name" value="ASX_HYDROXYL"/>
    <property type="match status" value="1"/>
</dbReference>
<dbReference type="GO" id="GO:0005886">
    <property type="term" value="C:plasma membrane"/>
    <property type="evidence" value="ECO:0007669"/>
    <property type="project" value="TreeGrafter"/>
</dbReference>
<dbReference type="GO" id="GO:0042813">
    <property type="term" value="F:Wnt receptor activity"/>
    <property type="evidence" value="ECO:0007669"/>
    <property type="project" value="TreeGrafter"/>
</dbReference>
<dbReference type="Pfam" id="PF12947">
    <property type="entry name" value="EGF_3"/>
    <property type="match status" value="4"/>
</dbReference>
<keyword evidence="4 12" id="KW-0245">EGF-like domain</keyword>
<feature type="disulfide bond" evidence="12">
    <location>
        <begin position="769"/>
        <end position="786"/>
    </location>
</feature>
<dbReference type="PANTHER" id="PTHR46513:SF13">
    <property type="entry name" value="EGF-LIKE DOMAIN-CONTAINING PROTEIN"/>
    <property type="match status" value="1"/>
</dbReference>
<dbReference type="InterPro" id="IPR009017">
    <property type="entry name" value="GFP"/>
</dbReference>
<dbReference type="CDD" id="cd00255">
    <property type="entry name" value="nidG2"/>
    <property type="match status" value="1"/>
</dbReference>
<evidence type="ECO:0000256" key="9">
    <source>
        <dbReference type="ARBA" id="ARBA00022889"/>
    </source>
</evidence>
<dbReference type="PROSITE" id="PS50026">
    <property type="entry name" value="EGF_3"/>
    <property type="match status" value="9"/>
</dbReference>
<dbReference type="InterPro" id="IPR000033">
    <property type="entry name" value="LDLR_classB_rpt"/>
</dbReference>
<feature type="repeat" description="LDL-receptor class B" evidence="13">
    <location>
        <begin position="1062"/>
        <end position="1104"/>
    </location>
</feature>
<keyword evidence="19" id="KW-1185">Reference proteome</keyword>
<feature type="domain" description="EGF-like" evidence="15">
    <location>
        <begin position="613"/>
        <end position="651"/>
    </location>
</feature>
<dbReference type="FunFam" id="2.10.25.10:FF:000038">
    <property type="entry name" value="Fibrillin 2"/>
    <property type="match status" value="1"/>
</dbReference>
<evidence type="ECO:0000256" key="8">
    <source>
        <dbReference type="ARBA" id="ARBA00022869"/>
    </source>
</evidence>
<feature type="signal peptide" evidence="14">
    <location>
        <begin position="1"/>
        <end position="19"/>
    </location>
</feature>
<evidence type="ECO:0008006" key="20">
    <source>
        <dbReference type="Google" id="ProtNLM"/>
    </source>
</evidence>
<dbReference type="InterPro" id="IPR009030">
    <property type="entry name" value="Growth_fac_rcpt_cys_sf"/>
</dbReference>
<sequence length="1328" mass="147558">MKFFLLFVLALGGFPPNLGIPANLLYDWDVEEIQELPHASDVASKEIPLRVPIVFFGVPFDTIWVNSNGIISFQTDIQQFLNIQFPLDYPIIAPFYSHVDLTKSGTVTYYETDSPGLLERATNNVHDAFTNSHDFQATSLFLVTWHAVGYYKGGEDKLNTFQVAIISDGQQSYVEFLYPENGIQWIKGTGDESGLPDARAQAGLITPEGRVYTLPGSGTEQVKNLESRSNIGLVGQFMYRVDQVELEEPDLNGEDQNMTEAPLTCSEATSVCHPQASCVDYEEGFCCQCKEKYYGNGKSCIKKDAPLRINGKVSGKINEETLDNLDLQSYIVMVDGRAYTAISKIPEAIGFDVQSLQILGGVIGYIFAKPVREALNGYQLTGGVFNHSATVTFLNTSQVVTIKQRYVGLDVFDQLRLEADIQGEIPNLPQNVKVDIEEYQEEYTMTRPGLIQMSSQRSFKYVNALNNQDVVYVYNVEQAFTFDSCLHDNTTVGAIWKLRVGKNFISYEAREQIIRFGMSNKVIPFGDNDPCEEGRSKCGPNSSCVVDNDNYRCVCNPGYQQFFRDNMTLCADINECATGQHDCDYNALCTNVIGTFTCQCLPGFEGNGHVCENARSCANVQCAVDAECVEQNEIAQCMCQRGFTGDGYHCRAVVDQSCHVNNNCSPYGICSINPRTNQYNCECLPNYEGNGYECRPKYTTTTPTTTTEEITTTEYPTEPSRIINRCLMGVCWCPQGYKTQPNSKYCIPANQEPEPVTEMEESCDVARNCHKDAQCIYSQSQASYVCQCNDGLEGDGYTCNPGQVSCSVLDNCDPHATCLYDDNLGKSRCICSEGYIGDGYVCSSATGCSSCTATENCAASPETGLSECVCKENHHRDSQHQCVPSQMFCGAGKCVEDAECMWNEELQTQFCACKPGFMGDGITECRQKPVGCDVANNCAVDATCQYDEQLMSYTCRCKEGYQGDGLVCYKERTCQVDPGMCSPYASCIIDRSFYCKCNPGYVGNGTSCKPIPVHEGNFLLLNYGIATLKIYTDEPTSKKSGRPIQVKPNQVSVGLDIDCIDGRVYWSDITNRAIRSSTFNGSEKQDFIRDALGSPEGLAIDWVSRNIYWTDSTNDTIEVANLDSKRRRTLFKTGLVNPRGIAVHPQRGKIFWTDWNRKSPKIEWANADGTGRDVFLRGFDVSLPNSLTIDYDTDSLCYADAGTKKIECVQIDTRAKQTYATNCTYPFGITVTDRNIYWSDWITKKIESVDKHSLRRAAPIKVPIFASGAKLYGLVAVPNRCPEVTNVCQYYRDQCPDEHICVPNGSGSRSCLCGYKSDKLDEQPSCEL</sequence>
<dbReference type="SMART" id="SM00539">
    <property type="entry name" value="NIDO"/>
    <property type="match status" value="1"/>
</dbReference>
<keyword evidence="7" id="KW-0106">Calcium</keyword>
<dbReference type="InterPro" id="IPR050778">
    <property type="entry name" value="Cueball_EGF_LRP_Nidogen"/>
</dbReference>
<keyword evidence="10 12" id="KW-1015">Disulfide bond</keyword>
<evidence type="ECO:0000256" key="7">
    <source>
        <dbReference type="ARBA" id="ARBA00022837"/>
    </source>
</evidence>
<evidence type="ECO:0000256" key="1">
    <source>
        <dbReference type="ARBA" id="ARBA00004302"/>
    </source>
</evidence>
<dbReference type="PANTHER" id="PTHR46513">
    <property type="entry name" value="VITELLOGENIN RECEPTOR-LIKE PROTEIN-RELATED-RELATED"/>
    <property type="match status" value="1"/>
</dbReference>
<keyword evidence="9" id="KW-0130">Cell adhesion</keyword>
<dbReference type="InterPro" id="IPR003886">
    <property type="entry name" value="NIDO_dom"/>
</dbReference>
<dbReference type="InterPro" id="IPR018097">
    <property type="entry name" value="EGF_Ca-bd_CS"/>
</dbReference>
<feature type="disulfide bond" evidence="12">
    <location>
        <begin position="664"/>
        <end position="681"/>
    </location>
</feature>
<keyword evidence="6" id="KW-0677">Repeat</keyword>
<dbReference type="SMART" id="SM00682">
    <property type="entry name" value="G2F"/>
    <property type="match status" value="1"/>
</dbReference>
<dbReference type="PROSITE" id="PS50993">
    <property type="entry name" value="NIDOGEN_G2"/>
    <property type="match status" value="1"/>
</dbReference>
<organism evidence="18 19">
    <name type="scientific">Brassicogethes aeneus</name>
    <name type="common">Rape pollen beetle</name>
    <name type="synonym">Meligethes aeneus</name>
    <dbReference type="NCBI Taxonomy" id="1431903"/>
    <lineage>
        <taxon>Eukaryota</taxon>
        <taxon>Metazoa</taxon>
        <taxon>Ecdysozoa</taxon>
        <taxon>Arthropoda</taxon>
        <taxon>Hexapoda</taxon>
        <taxon>Insecta</taxon>
        <taxon>Pterygota</taxon>
        <taxon>Neoptera</taxon>
        <taxon>Endopterygota</taxon>
        <taxon>Coleoptera</taxon>
        <taxon>Polyphaga</taxon>
        <taxon>Cucujiformia</taxon>
        <taxon>Nitidulidae</taxon>
        <taxon>Meligethinae</taxon>
        <taxon>Brassicogethes</taxon>
    </lineage>
</organism>
<dbReference type="SMART" id="SM00135">
    <property type="entry name" value="LY"/>
    <property type="match status" value="5"/>
</dbReference>
<dbReference type="SMART" id="SM00181">
    <property type="entry name" value="EGF"/>
    <property type="match status" value="10"/>
</dbReference>
<dbReference type="GO" id="GO:0007160">
    <property type="term" value="P:cell-matrix adhesion"/>
    <property type="evidence" value="ECO:0007669"/>
    <property type="project" value="InterPro"/>
</dbReference>
<evidence type="ECO:0000256" key="12">
    <source>
        <dbReference type="PROSITE-ProRule" id="PRU00076"/>
    </source>
</evidence>
<dbReference type="PROSITE" id="PS51120">
    <property type="entry name" value="LDLRB"/>
    <property type="match status" value="3"/>
</dbReference>
<evidence type="ECO:0000259" key="15">
    <source>
        <dbReference type="PROSITE" id="PS50026"/>
    </source>
</evidence>
<dbReference type="InterPro" id="IPR006605">
    <property type="entry name" value="G2_nidogen/fibulin_G2F"/>
</dbReference>
<feature type="domain" description="NIDO" evidence="17">
    <location>
        <begin position="94"/>
        <end position="244"/>
    </location>
</feature>
<dbReference type="InterPro" id="IPR049883">
    <property type="entry name" value="NOTCH1_EGF-like"/>
</dbReference>
<dbReference type="Pfam" id="PF07645">
    <property type="entry name" value="EGF_CA"/>
    <property type="match status" value="1"/>
</dbReference>
<dbReference type="PROSITE" id="PS01187">
    <property type="entry name" value="EGF_CA"/>
    <property type="match status" value="1"/>
</dbReference>
<dbReference type="SMART" id="SM00179">
    <property type="entry name" value="EGF_CA"/>
    <property type="match status" value="3"/>
</dbReference>
<dbReference type="EMBL" id="OV121138">
    <property type="protein sequence ID" value="CAH0560102.1"/>
    <property type="molecule type" value="Genomic_DNA"/>
</dbReference>
<feature type="domain" description="EGF-like" evidence="15">
    <location>
        <begin position="654"/>
        <end position="695"/>
    </location>
</feature>
<keyword evidence="8" id="KW-0084">Basement membrane</keyword>
<dbReference type="Pfam" id="PF00058">
    <property type="entry name" value="Ldl_recept_b"/>
    <property type="match status" value="3"/>
</dbReference>
<dbReference type="InterPro" id="IPR024731">
    <property type="entry name" value="NELL2-like_EGF"/>
</dbReference>
<dbReference type="InterPro" id="IPR001881">
    <property type="entry name" value="EGF-like_Ca-bd_dom"/>
</dbReference>
<feature type="domain" description="EGF-like" evidence="15">
    <location>
        <begin position="970"/>
        <end position="1009"/>
    </location>
</feature>
<feature type="disulfide bond" evidence="12">
    <location>
        <begin position="812"/>
        <end position="829"/>
    </location>
</feature>
<reference evidence="18" key="1">
    <citation type="submission" date="2021-12" db="EMBL/GenBank/DDBJ databases">
        <authorList>
            <person name="King R."/>
        </authorList>
    </citation>
    <scope>NUCLEOTIDE SEQUENCE</scope>
</reference>
<evidence type="ECO:0000259" key="16">
    <source>
        <dbReference type="PROSITE" id="PS50993"/>
    </source>
</evidence>
<dbReference type="Gene3D" id="2.120.10.30">
    <property type="entry name" value="TolB, C-terminal domain"/>
    <property type="match status" value="1"/>
</dbReference>
<evidence type="ECO:0000256" key="11">
    <source>
        <dbReference type="ARBA" id="ARBA00023180"/>
    </source>
</evidence>
<dbReference type="OrthoDB" id="6375837at2759"/>
<evidence type="ECO:0000313" key="19">
    <source>
        <dbReference type="Proteomes" id="UP001154078"/>
    </source>
</evidence>
<dbReference type="Gene3D" id="2.10.25.10">
    <property type="entry name" value="Laminin"/>
    <property type="match status" value="7"/>
</dbReference>
<evidence type="ECO:0000256" key="10">
    <source>
        <dbReference type="ARBA" id="ARBA00023157"/>
    </source>
</evidence>
<dbReference type="GO" id="GO:0017147">
    <property type="term" value="F:Wnt-protein binding"/>
    <property type="evidence" value="ECO:0007669"/>
    <property type="project" value="TreeGrafter"/>
</dbReference>
<evidence type="ECO:0000256" key="2">
    <source>
        <dbReference type="ARBA" id="ARBA00022525"/>
    </source>
</evidence>
<keyword evidence="3" id="KW-0272">Extracellular matrix</keyword>
<feature type="domain" description="EGF-like" evidence="15">
    <location>
        <begin position="928"/>
        <end position="969"/>
    </location>
</feature>
<name>A0A9P0FLD8_BRAAE</name>
<dbReference type="GO" id="GO:0005604">
    <property type="term" value="C:basement membrane"/>
    <property type="evidence" value="ECO:0007669"/>
    <property type="project" value="UniProtKB-SubCell"/>
</dbReference>
<dbReference type="GO" id="GO:0005509">
    <property type="term" value="F:calcium ion binding"/>
    <property type="evidence" value="ECO:0007669"/>
    <property type="project" value="InterPro"/>
</dbReference>
<dbReference type="FunFam" id="2.120.10.30:FF:000241">
    <property type="entry name" value="Low-density lipoprotein receptor-related protein 6"/>
    <property type="match status" value="1"/>
</dbReference>
<keyword evidence="5 14" id="KW-0732">Signal</keyword>
<feature type="domain" description="EGF-like" evidence="15">
    <location>
        <begin position="759"/>
        <end position="800"/>
    </location>
</feature>
<comment type="subcellular location">
    <subcellularLocation>
        <location evidence="1">Secreted</location>
        <location evidence="1">Extracellular space</location>
        <location evidence="1">Extracellular matrix</location>
        <location evidence="1">Basement membrane</location>
    </subcellularLocation>
</comment>
<gene>
    <name evidence="18" type="ORF">MELIAE_LOCUS9925</name>
</gene>
<evidence type="ECO:0000256" key="13">
    <source>
        <dbReference type="PROSITE-ProRule" id="PRU00461"/>
    </source>
</evidence>
<feature type="domain" description="EGF-like" evidence="15">
    <location>
        <begin position="527"/>
        <end position="565"/>
    </location>
</feature>
<comment type="caution">
    <text evidence="12">Lacks conserved residue(s) required for the propagation of feature annotation.</text>
</comment>
<dbReference type="InterPro" id="IPR000152">
    <property type="entry name" value="EGF-type_Asp/Asn_hydroxyl_site"/>
</dbReference>
<dbReference type="SUPFAM" id="SSF57184">
    <property type="entry name" value="Growth factor receptor domain"/>
    <property type="match status" value="1"/>
</dbReference>
<feature type="disulfide bond" evidence="12">
    <location>
        <begin position="938"/>
        <end position="955"/>
    </location>
</feature>
<dbReference type="CDD" id="cd00054">
    <property type="entry name" value="EGF_CA"/>
    <property type="match status" value="1"/>
</dbReference>
<dbReference type="SUPFAM" id="SSF54511">
    <property type="entry name" value="GFP-like"/>
    <property type="match status" value="1"/>
</dbReference>
<dbReference type="SUPFAM" id="SSF63825">
    <property type="entry name" value="YWTD domain"/>
    <property type="match status" value="1"/>
</dbReference>
<feature type="repeat" description="LDL-receptor class B" evidence="13">
    <location>
        <begin position="1148"/>
        <end position="1193"/>
    </location>
</feature>
<accession>A0A9P0FLD8</accession>
<dbReference type="Gene3D" id="2.40.155.10">
    <property type="entry name" value="Green fluorescent protein"/>
    <property type="match status" value="1"/>
</dbReference>
<proteinExistence type="predicted"/>
<feature type="domain" description="EGF-like" evidence="15">
    <location>
        <begin position="802"/>
        <end position="843"/>
    </location>
</feature>
<dbReference type="PROSITE" id="PS01186">
    <property type="entry name" value="EGF_2"/>
    <property type="match status" value="6"/>
</dbReference>
<dbReference type="InterPro" id="IPR011042">
    <property type="entry name" value="6-blade_b-propeller_TolB-like"/>
</dbReference>
<feature type="repeat" description="LDL-receptor class B" evidence="13">
    <location>
        <begin position="1105"/>
        <end position="1147"/>
    </location>
</feature>
<evidence type="ECO:0000256" key="14">
    <source>
        <dbReference type="SAM" id="SignalP"/>
    </source>
</evidence>
<keyword evidence="2" id="KW-0964">Secreted</keyword>
<feature type="domain" description="Nidogen G2 beta-barrel" evidence="16">
    <location>
        <begin position="305"/>
        <end position="532"/>
    </location>
</feature>
<keyword evidence="11" id="KW-0325">Glycoprotein</keyword>
<evidence type="ECO:0000256" key="3">
    <source>
        <dbReference type="ARBA" id="ARBA00022530"/>
    </source>
</evidence>